<feature type="region of interest" description="Disordered" evidence="1">
    <location>
        <begin position="57"/>
        <end position="103"/>
    </location>
</feature>
<organism evidence="2 3">
    <name type="scientific">Gonium pectorale</name>
    <name type="common">Green alga</name>
    <dbReference type="NCBI Taxonomy" id="33097"/>
    <lineage>
        <taxon>Eukaryota</taxon>
        <taxon>Viridiplantae</taxon>
        <taxon>Chlorophyta</taxon>
        <taxon>core chlorophytes</taxon>
        <taxon>Chlorophyceae</taxon>
        <taxon>CS clade</taxon>
        <taxon>Chlamydomonadales</taxon>
        <taxon>Volvocaceae</taxon>
        <taxon>Gonium</taxon>
    </lineage>
</organism>
<evidence type="ECO:0000313" key="2">
    <source>
        <dbReference type="EMBL" id="KXZ45158.1"/>
    </source>
</evidence>
<protein>
    <submittedName>
        <fullName evidence="2">Uncharacterized protein</fullName>
    </submittedName>
</protein>
<dbReference type="AlphaFoldDB" id="A0A150G5R6"/>
<name>A0A150G5R6_GONPE</name>
<feature type="compositionally biased region" description="Basic and acidic residues" evidence="1">
    <location>
        <begin position="57"/>
        <end position="67"/>
    </location>
</feature>
<gene>
    <name evidence="2" type="ORF">GPECTOR_57g448</name>
</gene>
<reference evidence="3" key="1">
    <citation type="journal article" date="2016" name="Nat. Commun.">
        <title>The Gonium pectorale genome demonstrates co-option of cell cycle regulation during the evolution of multicellularity.</title>
        <authorList>
            <person name="Hanschen E.R."/>
            <person name="Marriage T.N."/>
            <person name="Ferris P.J."/>
            <person name="Hamaji T."/>
            <person name="Toyoda A."/>
            <person name="Fujiyama A."/>
            <person name="Neme R."/>
            <person name="Noguchi H."/>
            <person name="Minakuchi Y."/>
            <person name="Suzuki M."/>
            <person name="Kawai-Toyooka H."/>
            <person name="Smith D.R."/>
            <person name="Sparks H."/>
            <person name="Anderson J."/>
            <person name="Bakaric R."/>
            <person name="Luria V."/>
            <person name="Karger A."/>
            <person name="Kirschner M.W."/>
            <person name="Durand P.M."/>
            <person name="Michod R.E."/>
            <person name="Nozaki H."/>
            <person name="Olson B.J."/>
        </authorList>
    </citation>
    <scope>NUCLEOTIDE SEQUENCE [LARGE SCALE GENOMIC DNA]</scope>
    <source>
        <strain evidence="3">NIES-2863</strain>
    </source>
</reference>
<accession>A0A150G5R6</accession>
<dbReference type="Proteomes" id="UP000075714">
    <property type="component" value="Unassembled WGS sequence"/>
</dbReference>
<sequence length="149" mass="15818">MGLGFRKACARLVEIIESTPLDPLEGEAEGLLEEAGDQFLPLLKEVLGQVPHVILTGERRAQPDEQGRGPPLQGPPAASFHVPGAGSMGMVSFRGPPSAGPPPLLLDDETLEAVSRAVIGRLDVVDLIGRNTAMEAAERAPRSRLRVPF</sequence>
<dbReference type="EMBL" id="LSYV01000058">
    <property type="protein sequence ID" value="KXZ45158.1"/>
    <property type="molecule type" value="Genomic_DNA"/>
</dbReference>
<evidence type="ECO:0000313" key="3">
    <source>
        <dbReference type="Proteomes" id="UP000075714"/>
    </source>
</evidence>
<proteinExistence type="predicted"/>
<evidence type="ECO:0000256" key="1">
    <source>
        <dbReference type="SAM" id="MobiDB-lite"/>
    </source>
</evidence>
<dbReference type="STRING" id="33097.A0A150G5R6"/>
<comment type="caution">
    <text evidence="2">The sequence shown here is derived from an EMBL/GenBank/DDBJ whole genome shotgun (WGS) entry which is preliminary data.</text>
</comment>
<keyword evidence="3" id="KW-1185">Reference proteome</keyword>